<gene>
    <name evidence="4" type="ORF">HHI36_016331</name>
</gene>
<dbReference type="InterPro" id="IPR024314">
    <property type="entry name" value="SUFU_C"/>
</dbReference>
<feature type="domain" description="Suppressor of fused C-terminal" evidence="3">
    <location>
        <begin position="246"/>
        <end position="453"/>
    </location>
</feature>
<comment type="similarity">
    <text evidence="1">Belongs to the SUFU family.</text>
</comment>
<organism evidence="4 5">
    <name type="scientific">Cryptolaemus montrouzieri</name>
    <dbReference type="NCBI Taxonomy" id="559131"/>
    <lineage>
        <taxon>Eukaryota</taxon>
        <taxon>Metazoa</taxon>
        <taxon>Ecdysozoa</taxon>
        <taxon>Arthropoda</taxon>
        <taxon>Hexapoda</taxon>
        <taxon>Insecta</taxon>
        <taxon>Pterygota</taxon>
        <taxon>Neoptera</taxon>
        <taxon>Endopterygota</taxon>
        <taxon>Coleoptera</taxon>
        <taxon>Polyphaga</taxon>
        <taxon>Cucujiformia</taxon>
        <taxon>Coccinelloidea</taxon>
        <taxon>Coccinellidae</taxon>
        <taxon>Scymninae</taxon>
        <taxon>Scymnini</taxon>
        <taxon>Cryptolaemus</taxon>
    </lineage>
</organism>
<dbReference type="PANTHER" id="PTHR10928">
    <property type="entry name" value="SUPPRESSOR OF FUSED"/>
    <property type="match status" value="1"/>
</dbReference>
<keyword evidence="1" id="KW-0963">Cytoplasm</keyword>
<comment type="subcellular location">
    <subcellularLocation>
        <location evidence="1">Cytoplasm</location>
    </subcellularLocation>
    <subcellularLocation>
        <location evidence="1">Nucleus</location>
    </subcellularLocation>
</comment>
<dbReference type="AlphaFoldDB" id="A0ABD2NJ60"/>
<dbReference type="InterPro" id="IPR038489">
    <property type="entry name" value="SUFU_C_sf"/>
</dbReference>
<dbReference type="Pfam" id="PF12470">
    <property type="entry name" value="SUFU_C"/>
    <property type="match status" value="1"/>
</dbReference>
<feature type="domain" description="Suppressor of fused-like" evidence="2">
    <location>
        <begin position="55"/>
        <end position="231"/>
    </location>
</feature>
<evidence type="ECO:0000259" key="2">
    <source>
        <dbReference type="Pfam" id="PF05076"/>
    </source>
</evidence>
<dbReference type="GO" id="GO:0005737">
    <property type="term" value="C:cytoplasm"/>
    <property type="evidence" value="ECO:0007669"/>
    <property type="project" value="UniProtKB-SubCell"/>
</dbReference>
<evidence type="ECO:0000259" key="3">
    <source>
        <dbReference type="Pfam" id="PF12470"/>
    </source>
</evidence>
<comment type="caution">
    <text evidence="4">The sequence shown here is derived from an EMBL/GenBank/DDBJ whole genome shotgun (WGS) entry which is preliminary data.</text>
</comment>
<dbReference type="PANTHER" id="PTHR10928:SF2">
    <property type="entry name" value="SUPPRESSOR OF FUSED HOMOLOG"/>
    <property type="match status" value="1"/>
</dbReference>
<dbReference type="GO" id="GO:0005634">
    <property type="term" value="C:nucleus"/>
    <property type="evidence" value="ECO:0007669"/>
    <property type="project" value="UniProtKB-SubCell"/>
</dbReference>
<proteinExistence type="inferred from homology"/>
<evidence type="ECO:0000313" key="5">
    <source>
        <dbReference type="Proteomes" id="UP001516400"/>
    </source>
</evidence>
<sequence length="458" mass="50641">MEENSILSHGPPPPMNILPPTPAGLESLYTLCRKIYPDQVNPLQVTALLKYWLGGPDPLDYISMYANPGKPNENIPPHWHYISFGLSDLHGDARVHDISGPEGISGFGFELTFRLKREPKETAPPTWPATLMQSLAKYVFQSGNTLCAGDHVSWHCALDNSESRIQHMLMTSDAQLGTTRTPFGSVDFIQIVGVCPEELKAAQQWNGMGVLEMLKKLPSTGGVWHITDMRRGENIFELDVNAHDVVERGVELEGSNLSGVSARCSWGEQLDWTLGGARQSKNDINSGNTMSLIDNEFQRMKSTSQDSMGKSSHQEGISNSALRFDALGHNNVGLPESTELSFVKKLEGVHLIFNLEAGSLLPLAIRGRVKHGRHFTFKSVLGEIAITLVTSSVTGTLVNNEHPYVAQGYWLQVLITDDLAQDMGEKFHMLSNPETVILPQTFTWPEYKLSITIVPDKI</sequence>
<keyword evidence="5" id="KW-1185">Reference proteome</keyword>
<reference evidence="4 5" key="1">
    <citation type="journal article" date="2021" name="BMC Biol.">
        <title>Horizontally acquired antibacterial genes associated with adaptive radiation of ladybird beetles.</title>
        <authorList>
            <person name="Li H.S."/>
            <person name="Tang X.F."/>
            <person name="Huang Y.H."/>
            <person name="Xu Z.Y."/>
            <person name="Chen M.L."/>
            <person name="Du X.Y."/>
            <person name="Qiu B.Y."/>
            <person name="Chen P.T."/>
            <person name="Zhang W."/>
            <person name="Slipinski A."/>
            <person name="Escalona H.E."/>
            <person name="Waterhouse R.M."/>
            <person name="Zwick A."/>
            <person name="Pang H."/>
        </authorList>
    </citation>
    <scope>NUCLEOTIDE SEQUENCE [LARGE SCALE GENOMIC DNA]</scope>
    <source>
        <strain evidence="4">SYSU2018</strain>
    </source>
</reference>
<accession>A0ABD2NJ60</accession>
<name>A0ABD2NJ60_9CUCU</name>
<dbReference type="InterPro" id="IPR007768">
    <property type="entry name" value="Suppressor_of_fused"/>
</dbReference>
<dbReference type="EMBL" id="JABFTP020000124">
    <property type="protein sequence ID" value="KAL3278808.1"/>
    <property type="molecule type" value="Genomic_DNA"/>
</dbReference>
<keyword evidence="1" id="KW-0539">Nucleus</keyword>
<dbReference type="Gene3D" id="3.30.1360.230">
    <property type="entry name" value="Sufu, C-terminal domain"/>
    <property type="match status" value="1"/>
</dbReference>
<protein>
    <recommendedName>
        <fullName evidence="1">Suppressor of fused homolog</fullName>
    </recommendedName>
</protein>
<dbReference type="PIRSF" id="PIRSF011844">
    <property type="entry name" value="Suppressor_of_fused_protein"/>
    <property type="match status" value="1"/>
</dbReference>
<dbReference type="SUPFAM" id="SSF103359">
    <property type="entry name" value="Suppressor of Fused, N-terminal domain"/>
    <property type="match status" value="1"/>
</dbReference>
<evidence type="ECO:0000313" key="4">
    <source>
        <dbReference type="EMBL" id="KAL3278808.1"/>
    </source>
</evidence>
<evidence type="ECO:0000256" key="1">
    <source>
        <dbReference type="PIRNR" id="PIRNR011844"/>
    </source>
</evidence>
<dbReference type="InterPro" id="IPR037181">
    <property type="entry name" value="SUFU_N"/>
</dbReference>
<dbReference type="InterPro" id="IPR020941">
    <property type="entry name" value="SUFU-like_domain"/>
</dbReference>
<dbReference type="InterPro" id="IPR016591">
    <property type="entry name" value="Suppressor_of_fused_euk"/>
</dbReference>
<dbReference type="Pfam" id="PF05076">
    <property type="entry name" value="SUFU"/>
    <property type="match status" value="1"/>
</dbReference>
<dbReference type="Proteomes" id="UP001516400">
    <property type="component" value="Unassembled WGS sequence"/>
</dbReference>